<dbReference type="InterPro" id="IPR008040">
    <property type="entry name" value="Hydant_A_N"/>
</dbReference>
<dbReference type="SUPFAM" id="SSF53067">
    <property type="entry name" value="Actin-like ATPase domain"/>
    <property type="match status" value="1"/>
</dbReference>
<dbReference type="InterPro" id="IPR045079">
    <property type="entry name" value="Oxoprolinase-like"/>
</dbReference>
<dbReference type="PANTHER" id="PTHR11365:SF23">
    <property type="entry name" value="HYPOTHETICAL 5-OXOPROLINASE (EUROFUNG)-RELATED"/>
    <property type="match status" value="1"/>
</dbReference>
<comment type="caution">
    <text evidence="4">The sequence shown here is derived from an EMBL/GenBank/DDBJ whole genome shotgun (WGS) entry which is preliminary data.</text>
</comment>
<gene>
    <name evidence="4" type="ORF">ACFO5X_17880</name>
</gene>
<evidence type="ECO:0000259" key="1">
    <source>
        <dbReference type="Pfam" id="PF01968"/>
    </source>
</evidence>
<dbReference type="Pfam" id="PF01968">
    <property type="entry name" value="Hydantoinase_A"/>
    <property type="match status" value="1"/>
</dbReference>
<evidence type="ECO:0000313" key="4">
    <source>
        <dbReference type="EMBL" id="MFC4670438.1"/>
    </source>
</evidence>
<organism evidence="4 5">
    <name type="scientific">Seohaeicola nanhaiensis</name>
    <dbReference type="NCBI Taxonomy" id="1387282"/>
    <lineage>
        <taxon>Bacteria</taxon>
        <taxon>Pseudomonadati</taxon>
        <taxon>Pseudomonadota</taxon>
        <taxon>Alphaproteobacteria</taxon>
        <taxon>Rhodobacterales</taxon>
        <taxon>Roseobacteraceae</taxon>
        <taxon>Seohaeicola</taxon>
    </lineage>
</organism>
<evidence type="ECO:0000259" key="2">
    <source>
        <dbReference type="Pfam" id="PF05378"/>
    </source>
</evidence>
<evidence type="ECO:0000313" key="5">
    <source>
        <dbReference type="Proteomes" id="UP001595973"/>
    </source>
</evidence>
<feature type="domain" description="Hydantoinase/oxoprolinase N-terminal" evidence="2">
    <location>
        <begin position="3"/>
        <end position="182"/>
    </location>
</feature>
<feature type="domain" description="Acetophenone carboxylase-like C-terminal" evidence="3">
    <location>
        <begin position="513"/>
        <end position="683"/>
    </location>
</feature>
<protein>
    <submittedName>
        <fullName evidence="4">Hydantoinase/oxoprolinase family protein</fullName>
    </submittedName>
</protein>
<proteinExistence type="predicted"/>
<dbReference type="RefSeq" id="WP_380719439.1">
    <property type="nucleotide sequence ID" value="NZ_JBHSGI010000024.1"/>
</dbReference>
<evidence type="ECO:0000259" key="3">
    <source>
        <dbReference type="Pfam" id="PF19278"/>
    </source>
</evidence>
<dbReference type="EMBL" id="JBHSGI010000024">
    <property type="protein sequence ID" value="MFC4670438.1"/>
    <property type="molecule type" value="Genomic_DNA"/>
</dbReference>
<name>A0ABV9KKE2_9RHOB</name>
<sequence>MLRLGVDIGGTFTDFAMADQGRRWTALHKRLTTPEDPARAVIEGVQAICAENDIAIGDIGEIVHGTTLITNALIERRGEPTGMLVTEGFRDTFDLGQEARFDLYDLRLTFAKPIVPRTARAAVAERISHQGEILEAMDEDALRASIRDLVEGQGISALAVCFIHSYRNPVHEQRAAEIAREMYPGLYVSASSDVFAYPREYERWTTTCANAYALPMVDRYLRRLEEGLAEIGFGGTLSIIASGGGLMTPAMARRYPVRLLESGPAAGVLMAARIGEDLGIGSLIAFDLGGTTAKGALVRAGEPSKKYTFEAAHAYKHKSGSGLQLQIPVIDMAEIGSGGGSIVSVDSLGLIRVGPRSASSVPGPACYGLGGEDATLTDANLMLGYLDADFFLGGKMRLAPEAAGGAITQRVAAPLEMELMRAAWGIHDIANEDISRAFRMHATERGFDYRRSSMVASGGGGPIHAARIARKLRVPRVIYPAGAGVMSAFGMLVGARSFEVVRAHAQRLETLDADALGALLAEVRAEVSQHLTDSGLDPAEIATDVRLDMRYRGQGYDVEVRLPQGLEAAEILAQLPALFTAAYEDVFHSTLDQPLEITGLKVEARAPKPDFMPLLPAGSGAEGAALKGRRRAYFPLAGGVIDCPVYDRYRLAPGQTVTGPCLVEERESTCLLDFGDRGIIDRHGNLVAEIGVTTGEAA</sequence>
<dbReference type="InterPro" id="IPR002821">
    <property type="entry name" value="Hydantoinase_A"/>
</dbReference>
<accession>A0ABV9KKE2</accession>
<dbReference type="InterPro" id="IPR049517">
    <property type="entry name" value="ACX-like_C"/>
</dbReference>
<dbReference type="Pfam" id="PF19278">
    <property type="entry name" value="Hydant_A_C"/>
    <property type="match status" value="1"/>
</dbReference>
<feature type="domain" description="Hydantoinase A/oxoprolinase" evidence="1">
    <location>
        <begin position="203"/>
        <end position="493"/>
    </location>
</feature>
<dbReference type="Pfam" id="PF05378">
    <property type="entry name" value="Hydant_A_N"/>
    <property type="match status" value="1"/>
</dbReference>
<dbReference type="Proteomes" id="UP001595973">
    <property type="component" value="Unassembled WGS sequence"/>
</dbReference>
<keyword evidence="5" id="KW-1185">Reference proteome</keyword>
<dbReference type="PANTHER" id="PTHR11365">
    <property type="entry name" value="5-OXOPROLINASE RELATED"/>
    <property type="match status" value="1"/>
</dbReference>
<reference evidence="5" key="1">
    <citation type="journal article" date="2019" name="Int. J. Syst. Evol. Microbiol.">
        <title>The Global Catalogue of Microorganisms (GCM) 10K type strain sequencing project: providing services to taxonomists for standard genome sequencing and annotation.</title>
        <authorList>
            <consortium name="The Broad Institute Genomics Platform"/>
            <consortium name="The Broad Institute Genome Sequencing Center for Infectious Disease"/>
            <person name="Wu L."/>
            <person name="Ma J."/>
        </authorList>
    </citation>
    <scope>NUCLEOTIDE SEQUENCE [LARGE SCALE GENOMIC DNA]</scope>
    <source>
        <strain evidence="5">CGMCC 4.7283</strain>
    </source>
</reference>
<dbReference type="InterPro" id="IPR043129">
    <property type="entry name" value="ATPase_NBD"/>
</dbReference>